<dbReference type="AlphaFoldDB" id="A0A2V4PC90"/>
<dbReference type="OrthoDB" id="4350678at2"/>
<sequence>MTITLDRARLEEINAAKQAECGHSGGSGCAWCWLTPDAIAELPYAERLAVAVDLDHRLTGLGIPRAPRTVVIVSAAHTYAVQVMCEELGTWELRIPASGEEYALFRGAMWADPDAQVRSDEVPTWVRGQDDLADIARSFAGLLWAAGLR</sequence>
<gene>
    <name evidence="1" type="ORF">C7C46_09630</name>
</gene>
<reference evidence="1 2" key="1">
    <citation type="submission" date="2018-03" db="EMBL/GenBank/DDBJ databases">
        <title>Bioinformatic expansion and discovery of thiopeptide antibiotics.</title>
        <authorList>
            <person name="Schwalen C.J."/>
            <person name="Hudson G.A."/>
            <person name="Mitchell D.A."/>
        </authorList>
    </citation>
    <scope>NUCLEOTIDE SEQUENCE [LARGE SCALE GENOMIC DNA]</scope>
    <source>
        <strain evidence="1 2">ATCC 21389</strain>
    </source>
</reference>
<protein>
    <submittedName>
        <fullName evidence="1">Uncharacterized protein</fullName>
    </submittedName>
</protein>
<evidence type="ECO:0000313" key="2">
    <source>
        <dbReference type="Proteomes" id="UP000248039"/>
    </source>
</evidence>
<comment type="caution">
    <text evidence="1">The sequence shown here is derived from an EMBL/GenBank/DDBJ whole genome shotgun (WGS) entry which is preliminary data.</text>
</comment>
<dbReference type="EMBL" id="PYBW01000030">
    <property type="protein sequence ID" value="PYC82613.1"/>
    <property type="molecule type" value="Genomic_DNA"/>
</dbReference>
<proteinExistence type="predicted"/>
<dbReference type="RefSeq" id="WP_110667813.1">
    <property type="nucleotide sequence ID" value="NZ_PYBW01000030.1"/>
</dbReference>
<organism evidence="1 2">
    <name type="scientific">Streptomyces tateyamensis</name>
    <dbReference type="NCBI Taxonomy" id="565073"/>
    <lineage>
        <taxon>Bacteria</taxon>
        <taxon>Bacillati</taxon>
        <taxon>Actinomycetota</taxon>
        <taxon>Actinomycetes</taxon>
        <taxon>Kitasatosporales</taxon>
        <taxon>Streptomycetaceae</taxon>
        <taxon>Streptomyces</taxon>
    </lineage>
</organism>
<name>A0A2V4PC90_9ACTN</name>
<evidence type="ECO:0000313" key="1">
    <source>
        <dbReference type="EMBL" id="PYC82613.1"/>
    </source>
</evidence>
<keyword evidence="2" id="KW-1185">Reference proteome</keyword>
<dbReference type="Proteomes" id="UP000248039">
    <property type="component" value="Unassembled WGS sequence"/>
</dbReference>
<accession>A0A2V4PC90</accession>